<comment type="caution">
    <text evidence="1">The sequence shown here is derived from an EMBL/GenBank/DDBJ whole genome shotgun (WGS) entry which is preliminary data.</text>
</comment>
<proteinExistence type="predicted"/>
<evidence type="ECO:0000313" key="2">
    <source>
        <dbReference type="Proteomes" id="UP000785653"/>
    </source>
</evidence>
<organism evidence="1 2">
    <name type="scientific">Rothia mucilaginosa</name>
    <dbReference type="NCBI Taxonomy" id="43675"/>
    <lineage>
        <taxon>Bacteria</taxon>
        <taxon>Bacillati</taxon>
        <taxon>Actinomycetota</taxon>
        <taxon>Actinomycetes</taxon>
        <taxon>Micrococcales</taxon>
        <taxon>Micrococcaceae</taxon>
        <taxon>Rothia</taxon>
    </lineage>
</organism>
<dbReference type="AlphaFoldDB" id="A0A930LNZ4"/>
<evidence type="ECO:0000313" key="1">
    <source>
        <dbReference type="EMBL" id="MBF1673619.1"/>
    </source>
</evidence>
<dbReference type="EMBL" id="JABZXS010000064">
    <property type="protein sequence ID" value="MBF1673619.1"/>
    <property type="molecule type" value="Genomic_DNA"/>
</dbReference>
<name>A0A930LNZ4_9MICC</name>
<reference evidence="1" key="1">
    <citation type="submission" date="2020-04" db="EMBL/GenBank/DDBJ databases">
        <title>Deep metagenomics examines the oral microbiome during advanced dental caries in children, revealing novel taxa and co-occurrences with host molecules.</title>
        <authorList>
            <person name="Baker J.L."/>
            <person name="Morton J.T."/>
            <person name="Dinis M."/>
            <person name="Alvarez R."/>
            <person name="Tran N.C."/>
            <person name="Knight R."/>
            <person name="Edlund A."/>
        </authorList>
    </citation>
    <scope>NUCLEOTIDE SEQUENCE</scope>
    <source>
        <strain evidence="1">JCVI_47_bin.3</strain>
    </source>
</reference>
<protein>
    <submittedName>
        <fullName evidence="1">Uncharacterized protein</fullName>
    </submittedName>
</protein>
<gene>
    <name evidence="1" type="ORF">HXO65_05370</name>
</gene>
<dbReference type="Proteomes" id="UP000785653">
    <property type="component" value="Unassembled WGS sequence"/>
</dbReference>
<sequence>MKKAMNIALIVDRASADALLRSVRNQVDSNSYDVFNSVAELNGRYSSTDASGINIDRLIIFDGEAMLGTGSDMDNNLQDLNMFLGKAEKTESVALVKKVREDRISQYRANVNHPHSLVIPLSDRLEASFLADLLTLPLKDIADTYTDTHITSPTISSQPISDDRTYSAASAIPDGLLSLGAAGSSHADTGFFDDENLTVEDRLITCPPPQLRDFHPLSAHAPQLTPSANPDMPIFRTGARVNAVLSADSQQTAIYSAALADSYAQSGHTVLYIDLQSGDHPILAFLENPDGFAATDPSMKGSSPFLDGGIYFMSNGATEDKNTNLDDLEAVIPFIPHFDYTVVDLPLEATGKTEAFLTALNDAHPTQVHFLAPQDSPEGFATLLNTIYDSDQISNKLCRLLSKTAWLHPGGANPHTLNFLTKVASRIVWDRDPFTRQIEALTGPQQ</sequence>
<accession>A0A930LNZ4</accession>